<dbReference type="Gramene" id="OE9A057107T2">
    <property type="protein sequence ID" value="OE9A057107C2"/>
    <property type="gene ID" value="OE9A057107"/>
</dbReference>
<sequence>MEKEVKELAEPEVSILENVCWKEFGLLVFVWIAFLVLQITKNYTATCTTVYWVVNLLQIPVSLGVSGYEAISLYKGWRKIASKGDSGTNLQVQQLITYCFFGVLAGLVGGLLGLGGGFIMGPLFLELGVPPQVSSATATFAMMFSSSMSVVEYHLLKRFPVPYALYFVAVATVAAFIGQHFVRRMIILMGRASIIIFILASTIFISAISLGGVGISNMIGKIERREYMGFENLCTYDV</sequence>
<feature type="transmembrane region" description="Helical" evidence="6">
    <location>
        <begin position="132"/>
        <end position="151"/>
    </location>
</feature>
<feature type="transmembrane region" description="Helical" evidence="6">
    <location>
        <begin position="163"/>
        <end position="182"/>
    </location>
</feature>
<evidence type="ECO:0000256" key="1">
    <source>
        <dbReference type="ARBA" id="ARBA00004141"/>
    </source>
</evidence>
<evidence type="ECO:0000256" key="5">
    <source>
        <dbReference type="ARBA" id="ARBA00023136"/>
    </source>
</evidence>
<evidence type="ECO:0000313" key="8">
    <source>
        <dbReference type="Proteomes" id="UP000594638"/>
    </source>
</evidence>
<organism evidence="7 8">
    <name type="scientific">Olea europaea subsp. europaea</name>
    <dbReference type="NCBI Taxonomy" id="158383"/>
    <lineage>
        <taxon>Eukaryota</taxon>
        <taxon>Viridiplantae</taxon>
        <taxon>Streptophyta</taxon>
        <taxon>Embryophyta</taxon>
        <taxon>Tracheophyta</taxon>
        <taxon>Spermatophyta</taxon>
        <taxon>Magnoliopsida</taxon>
        <taxon>eudicotyledons</taxon>
        <taxon>Gunneridae</taxon>
        <taxon>Pentapetalae</taxon>
        <taxon>asterids</taxon>
        <taxon>lamiids</taxon>
        <taxon>Lamiales</taxon>
        <taxon>Oleaceae</taxon>
        <taxon>Oleeae</taxon>
        <taxon>Olea</taxon>
    </lineage>
</organism>
<dbReference type="InterPro" id="IPR002781">
    <property type="entry name" value="TM_pro_TauE-like"/>
</dbReference>
<keyword evidence="4 6" id="KW-1133">Transmembrane helix</keyword>
<name>A0A8S0QFU3_OLEEU</name>
<comment type="caution">
    <text evidence="7">The sequence shown here is derived from an EMBL/GenBank/DDBJ whole genome shotgun (WGS) entry which is preliminary data.</text>
</comment>
<dbReference type="GO" id="GO:0016567">
    <property type="term" value="P:protein ubiquitination"/>
    <property type="evidence" value="ECO:0007669"/>
    <property type="project" value="TreeGrafter"/>
</dbReference>
<evidence type="ECO:0000313" key="7">
    <source>
        <dbReference type="EMBL" id="CAA2966533.1"/>
    </source>
</evidence>
<feature type="transmembrane region" description="Helical" evidence="6">
    <location>
        <begin position="51"/>
        <end position="74"/>
    </location>
</feature>
<dbReference type="PANTHER" id="PTHR14255">
    <property type="entry name" value="CEREBLON"/>
    <property type="match status" value="1"/>
</dbReference>
<gene>
    <name evidence="7" type="ORF">OLEA9_A057107</name>
</gene>
<evidence type="ECO:0000256" key="6">
    <source>
        <dbReference type="SAM" id="Phobius"/>
    </source>
</evidence>
<protein>
    <submittedName>
        <fullName evidence="7">Sulfite exporter family 3-like</fullName>
    </submittedName>
</protein>
<comment type="similarity">
    <text evidence="2">Belongs to the 4-toluene sulfonate uptake permease (TSUP) (TC 2.A.102) family.</text>
</comment>
<reference evidence="7 8" key="1">
    <citation type="submission" date="2019-12" db="EMBL/GenBank/DDBJ databases">
        <authorList>
            <person name="Alioto T."/>
            <person name="Alioto T."/>
            <person name="Gomez Garrido J."/>
        </authorList>
    </citation>
    <scope>NUCLEOTIDE SEQUENCE [LARGE SCALE GENOMIC DNA]</scope>
</reference>
<feature type="transmembrane region" description="Helical" evidence="6">
    <location>
        <begin position="95"/>
        <end position="120"/>
    </location>
</feature>
<dbReference type="PANTHER" id="PTHR14255:SF1">
    <property type="entry name" value="SULFITE EXPORTER TAUE_SAFE FAMILY PROTEIN 3"/>
    <property type="match status" value="1"/>
</dbReference>
<comment type="subcellular location">
    <subcellularLocation>
        <location evidence="1">Membrane</location>
        <topology evidence="1">Multi-pass membrane protein</topology>
    </subcellularLocation>
</comment>
<keyword evidence="5 6" id="KW-0472">Membrane</keyword>
<feature type="transmembrane region" description="Helical" evidence="6">
    <location>
        <begin position="20"/>
        <end position="39"/>
    </location>
</feature>
<dbReference type="EMBL" id="CACTIH010001862">
    <property type="protein sequence ID" value="CAA2966533.1"/>
    <property type="molecule type" value="Genomic_DNA"/>
</dbReference>
<dbReference type="Proteomes" id="UP000594638">
    <property type="component" value="Unassembled WGS sequence"/>
</dbReference>
<dbReference type="GO" id="GO:0016020">
    <property type="term" value="C:membrane"/>
    <property type="evidence" value="ECO:0007669"/>
    <property type="project" value="UniProtKB-SubCell"/>
</dbReference>
<evidence type="ECO:0000256" key="4">
    <source>
        <dbReference type="ARBA" id="ARBA00022989"/>
    </source>
</evidence>
<keyword evidence="3 6" id="KW-0812">Transmembrane</keyword>
<accession>A0A8S0QFU3</accession>
<dbReference type="OrthoDB" id="434519at2759"/>
<dbReference type="AlphaFoldDB" id="A0A8S0QFU3"/>
<dbReference type="GO" id="GO:0031464">
    <property type="term" value="C:Cul4A-RING E3 ubiquitin ligase complex"/>
    <property type="evidence" value="ECO:0007669"/>
    <property type="project" value="TreeGrafter"/>
</dbReference>
<keyword evidence="8" id="KW-1185">Reference proteome</keyword>
<evidence type="ECO:0000256" key="2">
    <source>
        <dbReference type="ARBA" id="ARBA00009142"/>
    </source>
</evidence>
<dbReference type="Pfam" id="PF01925">
    <property type="entry name" value="TauE"/>
    <property type="match status" value="1"/>
</dbReference>
<evidence type="ECO:0000256" key="3">
    <source>
        <dbReference type="ARBA" id="ARBA00022692"/>
    </source>
</evidence>
<feature type="transmembrane region" description="Helical" evidence="6">
    <location>
        <begin position="194"/>
        <end position="215"/>
    </location>
</feature>
<proteinExistence type="inferred from homology"/>